<proteinExistence type="predicted"/>
<feature type="coiled-coil region" evidence="1">
    <location>
        <begin position="135"/>
        <end position="169"/>
    </location>
</feature>
<reference evidence="3 4" key="1">
    <citation type="submission" date="2018-09" db="EMBL/GenBank/DDBJ databases">
        <authorList>
            <person name="Peiro R."/>
            <person name="Begona"/>
            <person name="Cbmso G."/>
            <person name="Lopez M."/>
            <person name="Gonzalez S."/>
        </authorList>
    </citation>
    <scope>NUCLEOTIDE SEQUENCE [LARGE SCALE GENOMIC DNA]</scope>
</reference>
<protein>
    <submittedName>
        <fullName evidence="3">Hypothetical_protein</fullName>
    </submittedName>
</protein>
<gene>
    <name evidence="3" type="ORF">LBRM2904_35.3830</name>
</gene>
<feature type="signal peptide" evidence="2">
    <location>
        <begin position="1"/>
        <end position="16"/>
    </location>
</feature>
<dbReference type="Proteomes" id="UP000319462">
    <property type="component" value="Chromosome 35"/>
</dbReference>
<evidence type="ECO:0000313" key="3">
    <source>
        <dbReference type="EMBL" id="SYZ70195.1"/>
    </source>
</evidence>
<evidence type="ECO:0000256" key="1">
    <source>
        <dbReference type="SAM" id="Coils"/>
    </source>
</evidence>
<dbReference type="AlphaFoldDB" id="A0A3P3ZJC9"/>
<keyword evidence="2" id="KW-0732">Signal</keyword>
<organism evidence="3 4">
    <name type="scientific">Leishmania braziliensis MHOM/BR/75/M2904</name>
    <dbReference type="NCBI Taxonomy" id="420245"/>
    <lineage>
        <taxon>Eukaryota</taxon>
        <taxon>Discoba</taxon>
        <taxon>Euglenozoa</taxon>
        <taxon>Kinetoplastea</taxon>
        <taxon>Metakinetoplastina</taxon>
        <taxon>Trypanosomatida</taxon>
        <taxon>Trypanosomatidae</taxon>
        <taxon>Leishmaniinae</taxon>
        <taxon>Leishmania</taxon>
        <taxon>Leishmania braziliensis species complex</taxon>
    </lineage>
</organism>
<name>A0A3P3ZJC9_LEIBR</name>
<accession>A0A3P3ZJC9</accession>
<evidence type="ECO:0000256" key="2">
    <source>
        <dbReference type="SAM" id="SignalP"/>
    </source>
</evidence>
<keyword evidence="1" id="KW-0175">Coiled coil</keyword>
<feature type="chain" id="PRO_5017921860" evidence="2">
    <location>
        <begin position="17"/>
        <end position="259"/>
    </location>
</feature>
<evidence type="ECO:0000313" key="4">
    <source>
        <dbReference type="Proteomes" id="UP000319462"/>
    </source>
</evidence>
<dbReference type="EMBL" id="LS997634">
    <property type="protein sequence ID" value="SYZ70195.1"/>
    <property type="molecule type" value="Genomic_DNA"/>
</dbReference>
<sequence length="259" mass="28095">MHTLHCLPLTASLLHAFPRALIAVTEHFVSCGTEAHPFIYSFIPPPSPPFLSAPCCESGHIASLTFLSHSLSPDPSMLSSSSAGAAVKSNTGALTAALTTVKADEDPNVEVLWASKCIHKLTRATDALIARDFVLREEEAILDDLETYLASLEDEVKKSELQTEELRSRTSLLRPDKRRAVVGENAEVSALWKEYGNAMGRLVKQHSLRLEELEKALATVSARDPELPLPEPLQPPPVVKVSSTMAALLDVSKGQKVQS</sequence>